<reference evidence="13" key="2">
    <citation type="submission" date="2021-01" db="UniProtKB">
        <authorList>
            <consortium name="EnsemblPlants"/>
        </authorList>
    </citation>
    <scope>IDENTIFICATION</scope>
</reference>
<evidence type="ECO:0000256" key="2">
    <source>
        <dbReference type="ARBA" id="ARBA00007651"/>
    </source>
</evidence>
<evidence type="ECO:0000256" key="7">
    <source>
        <dbReference type="ARBA" id="ARBA00023136"/>
    </source>
</evidence>
<name>A0A7N2QX86_QUELO</name>
<comment type="subcellular location">
    <subcellularLocation>
        <location evidence="1 10">Cell membrane</location>
        <topology evidence="1 10">Multi-pass membrane protein</topology>
    </subcellularLocation>
</comment>
<dbReference type="RefSeq" id="XP_030964195.1">
    <property type="nucleotide sequence ID" value="XM_031108335.1"/>
</dbReference>
<accession>A0A7N2QX86</accession>
<dbReference type="Proteomes" id="UP000594261">
    <property type="component" value="Chromosome 1"/>
</dbReference>
<dbReference type="GO" id="GO:0005886">
    <property type="term" value="C:plasma membrane"/>
    <property type="evidence" value="ECO:0007669"/>
    <property type="project" value="UniProtKB-SubCell"/>
</dbReference>
<dbReference type="InterPro" id="IPR044173">
    <property type="entry name" value="CASPL"/>
</dbReference>
<dbReference type="InterPro" id="IPR006702">
    <property type="entry name" value="CASP_dom"/>
</dbReference>
<feature type="transmembrane region" description="Helical" evidence="10">
    <location>
        <begin position="60"/>
        <end position="80"/>
    </location>
</feature>
<reference evidence="13 14" key="1">
    <citation type="journal article" date="2016" name="G3 (Bethesda)">
        <title>First Draft Assembly and Annotation of the Genome of a California Endemic Oak Quercus lobata Nee (Fagaceae).</title>
        <authorList>
            <person name="Sork V.L."/>
            <person name="Fitz-Gibbon S.T."/>
            <person name="Puiu D."/>
            <person name="Crepeau M."/>
            <person name="Gugger P.F."/>
            <person name="Sherman R."/>
            <person name="Stevens K."/>
            <person name="Langley C.H."/>
            <person name="Pellegrini M."/>
            <person name="Salzberg S.L."/>
        </authorList>
    </citation>
    <scope>NUCLEOTIDE SEQUENCE [LARGE SCALE GENOMIC DNA]</scope>
    <source>
        <strain evidence="13 14">cv. SW786</strain>
    </source>
</reference>
<evidence type="ECO:0000259" key="12">
    <source>
        <dbReference type="Pfam" id="PF04535"/>
    </source>
</evidence>
<comment type="similarity">
    <text evidence="2 10">Belongs to the Casparian strip membrane proteins (CASP) family.</text>
</comment>
<dbReference type="InterPro" id="IPR006459">
    <property type="entry name" value="CASP/CASPL"/>
</dbReference>
<evidence type="ECO:0000256" key="10">
    <source>
        <dbReference type="RuleBase" id="RU361233"/>
    </source>
</evidence>
<comment type="function">
    <text evidence="9">Regulates membrane-cell wall junctions and localized cell wall deposition. Required for establishment of the Casparian strip membrane domain (CSD) and the subsequent formation of Casparian strips, a cell wall modification of the root endodermis that determines an apoplastic barrier between the intraorganismal apoplasm and the extraorganismal apoplasm and prevents lateral diffusion.</text>
</comment>
<evidence type="ECO:0000313" key="13">
    <source>
        <dbReference type="EnsemblPlants" id="QL01p011889:mrna"/>
    </source>
</evidence>
<keyword evidence="6 10" id="KW-1133">Transmembrane helix</keyword>
<evidence type="ECO:0000256" key="4">
    <source>
        <dbReference type="ARBA" id="ARBA00022475"/>
    </source>
</evidence>
<feature type="transmembrane region" description="Helical" evidence="10">
    <location>
        <begin position="138"/>
        <end position="162"/>
    </location>
</feature>
<evidence type="ECO:0000256" key="1">
    <source>
        <dbReference type="ARBA" id="ARBA00004651"/>
    </source>
</evidence>
<dbReference type="AlphaFoldDB" id="A0A7N2QX86"/>
<feature type="region of interest" description="Disordered" evidence="11">
    <location>
        <begin position="1"/>
        <end position="30"/>
    </location>
</feature>
<evidence type="ECO:0000256" key="6">
    <source>
        <dbReference type="ARBA" id="ARBA00022989"/>
    </source>
</evidence>
<keyword evidence="4 10" id="KW-1003">Cell membrane</keyword>
<evidence type="ECO:0000256" key="9">
    <source>
        <dbReference type="ARBA" id="ARBA00025302"/>
    </source>
</evidence>
<dbReference type="InParanoid" id="A0A7N2QX86"/>
<keyword evidence="8" id="KW-0961">Cell wall biogenesis/degradation</keyword>
<dbReference type="EMBL" id="LRBV02000001">
    <property type="status" value="NOT_ANNOTATED_CDS"/>
    <property type="molecule type" value="Genomic_DNA"/>
</dbReference>
<dbReference type="OrthoDB" id="753675at2759"/>
<dbReference type="PANTHER" id="PTHR36488:SF11">
    <property type="entry name" value="CASP-LIKE PROTEIN"/>
    <property type="match status" value="1"/>
</dbReference>
<comment type="subunit">
    <text evidence="3 10">Homodimer and heterodimers.</text>
</comment>
<dbReference type="OMA" id="QWVAICQ"/>
<organism evidence="13 14">
    <name type="scientific">Quercus lobata</name>
    <name type="common">Valley oak</name>
    <dbReference type="NCBI Taxonomy" id="97700"/>
    <lineage>
        <taxon>Eukaryota</taxon>
        <taxon>Viridiplantae</taxon>
        <taxon>Streptophyta</taxon>
        <taxon>Embryophyta</taxon>
        <taxon>Tracheophyta</taxon>
        <taxon>Spermatophyta</taxon>
        <taxon>Magnoliopsida</taxon>
        <taxon>eudicotyledons</taxon>
        <taxon>Gunneridae</taxon>
        <taxon>Pentapetalae</taxon>
        <taxon>rosids</taxon>
        <taxon>fabids</taxon>
        <taxon>Fagales</taxon>
        <taxon>Fagaceae</taxon>
        <taxon>Quercus</taxon>
    </lineage>
</organism>
<evidence type="ECO:0000256" key="3">
    <source>
        <dbReference type="ARBA" id="ARBA00011489"/>
    </source>
</evidence>
<proteinExistence type="inferred from homology"/>
<evidence type="ECO:0000256" key="8">
    <source>
        <dbReference type="ARBA" id="ARBA00023316"/>
    </source>
</evidence>
<protein>
    <recommendedName>
        <fullName evidence="10">CASP-like protein</fullName>
    </recommendedName>
</protein>
<sequence length="216" mass="22920">MDSDRSGVLTEVSVQEPKANSKGKAVAGAAPPPPVVISSKVTTTSNPKGGWKRGFAIFDLVLRLCGIAVALAATAIMGTTEQTLPFFTQFFQFQAQYNDLPTFTFFVIANAIASGYLVLSLPFSIVCIVRPHLRGLRILLIVLDTLMIGLAMAAAASAASIADLAQNGNSNANWAPICQQFDDFCQSITEAVQSSFAVAVIFILLVVFSSLALSRN</sequence>
<evidence type="ECO:0000256" key="5">
    <source>
        <dbReference type="ARBA" id="ARBA00022692"/>
    </source>
</evidence>
<feature type="domain" description="Casparian strip membrane protein" evidence="12">
    <location>
        <begin position="53"/>
        <end position="200"/>
    </location>
</feature>
<keyword evidence="5 10" id="KW-0812">Transmembrane</keyword>
<keyword evidence="14" id="KW-1185">Reference proteome</keyword>
<keyword evidence="7 10" id="KW-0472">Membrane</keyword>
<dbReference type="EnsemblPlants" id="QL01p011889:mrna">
    <property type="protein sequence ID" value="QL01p011889:mrna"/>
    <property type="gene ID" value="QL01p011889"/>
</dbReference>
<gene>
    <name evidence="13" type="primary">LOC115985363</name>
</gene>
<evidence type="ECO:0000256" key="11">
    <source>
        <dbReference type="SAM" id="MobiDB-lite"/>
    </source>
</evidence>
<feature type="transmembrane region" description="Helical" evidence="10">
    <location>
        <begin position="196"/>
        <end position="214"/>
    </location>
</feature>
<dbReference type="PANTHER" id="PTHR36488">
    <property type="entry name" value="CASP-LIKE PROTEIN 1U1"/>
    <property type="match status" value="1"/>
</dbReference>
<dbReference type="GO" id="GO:0071555">
    <property type="term" value="P:cell wall organization"/>
    <property type="evidence" value="ECO:0007669"/>
    <property type="project" value="UniProtKB-KW"/>
</dbReference>
<dbReference type="NCBIfam" id="TIGR01569">
    <property type="entry name" value="A_tha_TIGR01569"/>
    <property type="match status" value="1"/>
</dbReference>
<evidence type="ECO:0000313" key="14">
    <source>
        <dbReference type="Proteomes" id="UP000594261"/>
    </source>
</evidence>
<dbReference type="KEGG" id="qlo:115985363"/>
<dbReference type="Gramene" id="QL01p011889:mrna">
    <property type="protein sequence ID" value="QL01p011889:mrna"/>
    <property type="gene ID" value="QL01p011889"/>
</dbReference>
<feature type="transmembrane region" description="Helical" evidence="10">
    <location>
        <begin position="100"/>
        <end position="126"/>
    </location>
</feature>
<dbReference type="Pfam" id="PF04535">
    <property type="entry name" value="CASP_dom"/>
    <property type="match status" value="1"/>
</dbReference>
<dbReference type="GeneID" id="115985363"/>